<comment type="domain">
    <text evidence="11">ValRS has two distinct active sites: one for aminoacylation and one for editing. The misactivated threonine is translocated from the active site to the editing site.</text>
</comment>
<organism evidence="15 16">
    <name type="scientific">Candidatus Nucleicultrix amoebiphila FS5</name>
    <dbReference type="NCBI Taxonomy" id="1414854"/>
    <lineage>
        <taxon>Bacteria</taxon>
        <taxon>Pseudomonadati</taxon>
        <taxon>Pseudomonadota</taxon>
        <taxon>Alphaproteobacteria</taxon>
        <taxon>Holosporales</taxon>
        <taxon>Candidatus Nucleicultricaceae</taxon>
        <taxon>Candidatus Nucleicultrix</taxon>
    </lineage>
</organism>
<evidence type="ECO:0000313" key="15">
    <source>
        <dbReference type="EMBL" id="ARN84685.1"/>
    </source>
</evidence>
<feature type="short sequence motif" description="'KMSKS' region" evidence="11">
    <location>
        <begin position="528"/>
        <end position="532"/>
    </location>
</feature>
<comment type="catalytic activity">
    <reaction evidence="10 11">
        <text>tRNA(Val) + L-valine + ATP = L-valyl-tRNA(Val) + AMP + diphosphate</text>
        <dbReference type="Rhea" id="RHEA:10704"/>
        <dbReference type="Rhea" id="RHEA-COMP:9672"/>
        <dbReference type="Rhea" id="RHEA-COMP:9708"/>
        <dbReference type="ChEBI" id="CHEBI:30616"/>
        <dbReference type="ChEBI" id="CHEBI:33019"/>
        <dbReference type="ChEBI" id="CHEBI:57762"/>
        <dbReference type="ChEBI" id="CHEBI:78442"/>
        <dbReference type="ChEBI" id="CHEBI:78537"/>
        <dbReference type="ChEBI" id="CHEBI:456215"/>
        <dbReference type="EC" id="6.1.1.9"/>
    </reaction>
</comment>
<dbReference type="FunFam" id="3.40.50.620:FF:000032">
    <property type="entry name" value="Valine--tRNA ligase"/>
    <property type="match status" value="1"/>
</dbReference>
<evidence type="ECO:0000256" key="4">
    <source>
        <dbReference type="ARBA" id="ARBA00022598"/>
    </source>
</evidence>
<dbReference type="HAMAP" id="MF_02004">
    <property type="entry name" value="Val_tRNA_synth_type1"/>
    <property type="match status" value="1"/>
</dbReference>
<evidence type="ECO:0000256" key="3">
    <source>
        <dbReference type="ARBA" id="ARBA00022490"/>
    </source>
</evidence>
<dbReference type="NCBIfam" id="TIGR00422">
    <property type="entry name" value="valS"/>
    <property type="match status" value="1"/>
</dbReference>
<reference evidence="15 16" key="1">
    <citation type="submission" date="2014-06" db="EMBL/GenBank/DDBJ databases">
        <title>The genome of the endonuclear symbiont Nucleicultrix amoebiphila.</title>
        <authorList>
            <person name="Schulz F."/>
            <person name="Horn M."/>
        </authorList>
    </citation>
    <scope>NUCLEOTIDE SEQUENCE [LARGE SCALE GENOMIC DNA]</scope>
    <source>
        <strain evidence="15 16">FS5</strain>
    </source>
</reference>
<evidence type="ECO:0000256" key="2">
    <source>
        <dbReference type="ARBA" id="ARBA00011245"/>
    </source>
</evidence>
<dbReference type="InterPro" id="IPR009080">
    <property type="entry name" value="tRNAsynth_Ia_anticodon-bd"/>
</dbReference>
<feature type="domain" description="Methionyl/Valyl/Leucyl/Isoleucyl-tRNA synthetase anticodon-binding" evidence="13">
    <location>
        <begin position="610"/>
        <end position="756"/>
    </location>
</feature>
<evidence type="ECO:0000313" key="16">
    <source>
        <dbReference type="Proteomes" id="UP000237351"/>
    </source>
</evidence>
<dbReference type="SUPFAM" id="SSF46589">
    <property type="entry name" value="tRNA-binding arm"/>
    <property type="match status" value="1"/>
</dbReference>
<dbReference type="Pfam" id="PF08264">
    <property type="entry name" value="Anticodon_1"/>
    <property type="match status" value="1"/>
</dbReference>
<dbReference type="RefSeq" id="WP_085784146.1">
    <property type="nucleotide sequence ID" value="NZ_CP008743.1"/>
</dbReference>
<dbReference type="OrthoDB" id="9810365at2"/>
<dbReference type="GO" id="GO:0006438">
    <property type="term" value="P:valyl-tRNA aminoacylation"/>
    <property type="evidence" value="ECO:0007669"/>
    <property type="project" value="UniProtKB-UniRule"/>
</dbReference>
<dbReference type="InterPro" id="IPR013155">
    <property type="entry name" value="M/V/L/I-tRNA-synth_anticd-bd"/>
</dbReference>
<proteinExistence type="inferred from homology"/>
<dbReference type="InterPro" id="IPR009008">
    <property type="entry name" value="Val/Leu/Ile-tRNA-synth_edit"/>
</dbReference>
<dbReference type="Proteomes" id="UP000237351">
    <property type="component" value="Chromosome"/>
</dbReference>
<dbReference type="PANTHER" id="PTHR11946:SF93">
    <property type="entry name" value="VALINE--TRNA LIGASE, CHLOROPLASTIC_MITOCHONDRIAL 2"/>
    <property type="match status" value="1"/>
</dbReference>
<dbReference type="KEGG" id="naf:GQ61_04485"/>
<dbReference type="GO" id="GO:0004832">
    <property type="term" value="F:valine-tRNA ligase activity"/>
    <property type="evidence" value="ECO:0007669"/>
    <property type="project" value="UniProtKB-UniRule"/>
</dbReference>
<dbReference type="PROSITE" id="PS00178">
    <property type="entry name" value="AA_TRNA_LIGASE_I"/>
    <property type="match status" value="1"/>
</dbReference>
<feature type="binding site" evidence="11">
    <location>
        <position position="531"/>
    </location>
    <ligand>
        <name>ATP</name>
        <dbReference type="ChEBI" id="CHEBI:30616"/>
    </ligand>
</feature>
<comment type="subcellular location">
    <subcellularLocation>
        <location evidence="1 11">Cytoplasm</location>
    </subcellularLocation>
</comment>
<dbReference type="SUPFAM" id="SSF52374">
    <property type="entry name" value="Nucleotidylyl transferase"/>
    <property type="match status" value="1"/>
</dbReference>
<dbReference type="Gene3D" id="1.10.287.380">
    <property type="entry name" value="Valyl-tRNA synthetase, C-terminal domain"/>
    <property type="match status" value="1"/>
</dbReference>
<dbReference type="Gene3D" id="3.90.740.10">
    <property type="entry name" value="Valyl/Leucyl/Isoleucyl-tRNA synthetase, editing domain"/>
    <property type="match status" value="2"/>
</dbReference>
<evidence type="ECO:0000256" key="11">
    <source>
        <dbReference type="HAMAP-Rule" id="MF_02004"/>
    </source>
</evidence>
<dbReference type="EC" id="6.1.1.9" evidence="11"/>
<evidence type="ECO:0000256" key="9">
    <source>
        <dbReference type="ARBA" id="ARBA00023146"/>
    </source>
</evidence>
<keyword evidence="9 11" id="KW-0030">Aminoacyl-tRNA synthetase</keyword>
<dbReference type="Pfam" id="PF00133">
    <property type="entry name" value="tRNA-synt_1"/>
    <property type="match status" value="1"/>
</dbReference>
<feature type="domain" description="Valyl-tRNA synthetase tRNA-binding arm" evidence="14">
    <location>
        <begin position="819"/>
        <end position="883"/>
    </location>
</feature>
<dbReference type="InterPro" id="IPR010978">
    <property type="entry name" value="tRNA-bd_arm"/>
</dbReference>
<dbReference type="NCBIfam" id="NF004349">
    <property type="entry name" value="PRK05729.1"/>
    <property type="match status" value="1"/>
</dbReference>
<keyword evidence="3 11" id="KW-0963">Cytoplasm</keyword>
<dbReference type="SUPFAM" id="SSF50677">
    <property type="entry name" value="ValRS/IleRS/LeuRS editing domain"/>
    <property type="match status" value="1"/>
</dbReference>
<feature type="short sequence motif" description="'HIGH' region" evidence="11">
    <location>
        <begin position="43"/>
        <end position="53"/>
    </location>
</feature>
<keyword evidence="4 11" id="KW-0436">Ligase</keyword>
<name>A0A1W6N4A9_9PROT</name>
<comment type="similarity">
    <text evidence="11">Belongs to the class-I aminoacyl-tRNA synthetase family. ValS type 1 subfamily.</text>
</comment>
<evidence type="ECO:0000256" key="1">
    <source>
        <dbReference type="ARBA" id="ARBA00004496"/>
    </source>
</evidence>
<evidence type="ECO:0000256" key="8">
    <source>
        <dbReference type="ARBA" id="ARBA00023054"/>
    </source>
</evidence>
<dbReference type="InterPro" id="IPR001412">
    <property type="entry name" value="aa-tRNA-synth_I_CS"/>
</dbReference>
<comment type="subunit">
    <text evidence="2 11">Monomer.</text>
</comment>
<dbReference type="GO" id="GO:0002161">
    <property type="term" value="F:aminoacyl-tRNA deacylase activity"/>
    <property type="evidence" value="ECO:0007669"/>
    <property type="project" value="InterPro"/>
</dbReference>
<gene>
    <name evidence="11" type="primary">valS</name>
    <name evidence="15" type="ORF">GQ61_04485</name>
</gene>
<dbReference type="CDD" id="cd07962">
    <property type="entry name" value="Anticodon_Ia_Val"/>
    <property type="match status" value="1"/>
</dbReference>
<keyword evidence="16" id="KW-1185">Reference proteome</keyword>
<dbReference type="CDD" id="cd00817">
    <property type="entry name" value="ValRS_core"/>
    <property type="match status" value="1"/>
</dbReference>
<evidence type="ECO:0000259" key="12">
    <source>
        <dbReference type="Pfam" id="PF00133"/>
    </source>
</evidence>
<dbReference type="InterPro" id="IPR037118">
    <property type="entry name" value="Val-tRNA_synth_C_sf"/>
</dbReference>
<keyword evidence="5 11" id="KW-0547">Nucleotide-binding</keyword>
<keyword evidence="7 11" id="KW-0648">Protein biosynthesis</keyword>
<dbReference type="GO" id="GO:0005829">
    <property type="term" value="C:cytosol"/>
    <property type="evidence" value="ECO:0007669"/>
    <property type="project" value="TreeGrafter"/>
</dbReference>
<dbReference type="SUPFAM" id="SSF47323">
    <property type="entry name" value="Anticodon-binding domain of a subclass of class I aminoacyl-tRNA synthetases"/>
    <property type="match status" value="1"/>
</dbReference>
<dbReference type="STRING" id="1414854.GQ61_04485"/>
<evidence type="ECO:0000256" key="7">
    <source>
        <dbReference type="ARBA" id="ARBA00022917"/>
    </source>
</evidence>
<dbReference type="Gene3D" id="1.10.730.10">
    <property type="entry name" value="Isoleucyl-tRNA Synthetase, Domain 1"/>
    <property type="match status" value="1"/>
</dbReference>
<evidence type="ECO:0000259" key="14">
    <source>
        <dbReference type="Pfam" id="PF10458"/>
    </source>
</evidence>
<dbReference type="AlphaFoldDB" id="A0A1W6N4A9"/>
<dbReference type="InterPro" id="IPR002300">
    <property type="entry name" value="aa-tRNA-synth_Ia"/>
</dbReference>
<dbReference type="InterPro" id="IPR002303">
    <property type="entry name" value="Valyl-tRNA_ligase"/>
</dbReference>
<dbReference type="InterPro" id="IPR014729">
    <property type="entry name" value="Rossmann-like_a/b/a_fold"/>
</dbReference>
<dbReference type="InterPro" id="IPR019499">
    <property type="entry name" value="Val-tRNA_synth_tRNA-bd"/>
</dbReference>
<dbReference type="Pfam" id="PF10458">
    <property type="entry name" value="Val_tRNA-synt_C"/>
    <property type="match status" value="1"/>
</dbReference>
<feature type="coiled-coil region" evidence="11">
    <location>
        <begin position="817"/>
        <end position="844"/>
    </location>
</feature>
<dbReference type="EMBL" id="CP008743">
    <property type="protein sequence ID" value="ARN84685.1"/>
    <property type="molecule type" value="Genomic_DNA"/>
</dbReference>
<protein>
    <recommendedName>
        <fullName evidence="11">Valine--tRNA ligase</fullName>
        <ecNumber evidence="11">6.1.1.9</ecNumber>
    </recommendedName>
    <alternativeName>
        <fullName evidence="11">Valyl-tRNA synthetase</fullName>
        <shortName evidence="11">ValRS</shortName>
    </alternativeName>
</protein>
<dbReference type="FunFam" id="3.90.740.10:FF:000005">
    <property type="entry name" value="Valine--tRNA ligase, mitochondrial"/>
    <property type="match status" value="1"/>
</dbReference>
<sequence>MLSKTYQPQEIEAKIIDLWEKSDVFHFEDDPSKPPFTIIMPPPNVTGSLHLGHALTFTLQDILVRYKRMKGYSVLWQPGMDHAGITTQILVEKALEKEGLHRQDLGREKFVERVWAWKEEYGGMIFKQQRLLGFSPDWSRERFTMDPHASEVVIKIFVSLYREKLIYKDQRLVNWDPKLLTALSDLEVKNIETKGKLWYIRYPVVGSDEYITVATTRPETLFGDQAVAVHPNDERYHHLHGKFALLPLSNREIPIITDEYSDPEKGTGAVKITPAHDFNDFEVGKRNNLEPLNIFDMHACLNEKVPEEFQGLDRFVARKKVLEALTELGLLEKEEDVVHMVPHADRFSGDILEPRITEQWYVDAVTLAKDALETVKSGKTKIVPESWSSTYYHWLENIQPWCISRQLWWGHRIPAWYAPDGEIFVAHDSTEAHTLAKNHFGHEVFLVQDEDVLDTWFSSSLWPFLTLNWPEKNSVLERHYPSDVLVTGLDIIFFWVARMMMMGMHFMKKSPFKNIFLHAMVRDEKGHKMSKSKGNVIDPLDVVAKFGGDALRFTVAALTTPGRDIRLSESIVENNRNFATKLWNATRFSLQNQCALKDDYDPSTLNSPLNRWIVSEVATLNHAFENALDRYRFDEAASLLYHFVWRTFCDWYIEFSKPIFMGSAEQKEQEETRATTAWVLKIIYHMLNPFMPFITEELWQALSPQSEMLAKAQWPFNAHKTKQLIDENASSDIRWLITLISAIRTSRTELNVPPSTILPLHVRDASSQSLSRIDRFLALLQRLAFVRFDSSAPDEKLKGTIQCVVQEATYVLPIGDVLDVNKERARLENSLKDVIKDIQATENKLNNKEFVQKAPEDILEKNKARLSEGLEKKVKLESALANLS</sequence>
<feature type="domain" description="Aminoacyl-tRNA synthetase class Ia" evidence="12">
    <location>
        <begin position="15"/>
        <end position="568"/>
    </location>
</feature>
<comment type="function">
    <text evidence="11">Catalyzes the attachment of valine to tRNA(Val). As ValRS can inadvertently accommodate and process structurally similar amino acids such as threonine, to avoid such errors, it has a 'posttransfer' editing activity that hydrolyzes mischarged Thr-tRNA(Val) in a tRNA-dependent manner.</text>
</comment>
<keyword evidence="6 11" id="KW-0067">ATP-binding</keyword>
<dbReference type="InterPro" id="IPR033705">
    <property type="entry name" value="Anticodon_Ia_Val"/>
</dbReference>
<keyword evidence="8 11" id="KW-0175">Coiled coil</keyword>
<comment type="domain">
    <text evidence="11">The C-terminal coiled-coil domain is crucial for aminoacylation activity.</text>
</comment>
<evidence type="ECO:0000259" key="13">
    <source>
        <dbReference type="Pfam" id="PF08264"/>
    </source>
</evidence>
<dbReference type="Gene3D" id="3.40.50.620">
    <property type="entry name" value="HUPs"/>
    <property type="match status" value="2"/>
</dbReference>
<evidence type="ECO:0000256" key="6">
    <source>
        <dbReference type="ARBA" id="ARBA00022840"/>
    </source>
</evidence>
<evidence type="ECO:0000256" key="10">
    <source>
        <dbReference type="ARBA" id="ARBA00047552"/>
    </source>
</evidence>
<accession>A0A1W6N4A9</accession>
<dbReference type="GO" id="GO:0005524">
    <property type="term" value="F:ATP binding"/>
    <property type="evidence" value="ECO:0007669"/>
    <property type="project" value="UniProtKB-UniRule"/>
</dbReference>
<dbReference type="PANTHER" id="PTHR11946">
    <property type="entry name" value="VALYL-TRNA SYNTHETASES"/>
    <property type="match status" value="1"/>
</dbReference>
<evidence type="ECO:0000256" key="5">
    <source>
        <dbReference type="ARBA" id="ARBA00022741"/>
    </source>
</evidence>
<dbReference type="PRINTS" id="PR00986">
    <property type="entry name" value="TRNASYNTHVAL"/>
</dbReference>